<evidence type="ECO:0000313" key="11">
    <source>
        <dbReference type="Proteomes" id="UP001220324"/>
    </source>
</evidence>
<dbReference type="Gene3D" id="1.10.10.790">
    <property type="entry name" value="Surp module"/>
    <property type="match status" value="2"/>
</dbReference>
<keyword evidence="11" id="KW-1185">Reference proteome</keyword>
<gene>
    <name evidence="10" type="ORF">N7494_007517</name>
</gene>
<sequence>MESSNGNTPLSEDMNKPPEGLVRPPKDIQAIVEKTAGYVARNGPVFEDRVRDKEKNNPKFSFLNAGDAYAPFYQWRLTEIKDGRGTSIAAGRAGEATPAAEPEKPQGPPEPPAFHFSARMPISHAQDLEVVKLTALFVAKRGKSWLTALSQREARNPQFEFLRPFNSLHQFFTRLVDQYTILLRSEGIDEATTEQKRIAELENSVKNKYHVLERAKQRADWVKHQELQKQEKEELEEQERIEYAQIDWHDFVVVETVVFTDSDEQDDLPPPTSLNDLQSASLEQKAAMSLNPLRIEEAMPTDLDAPTYYNASPAQPQPGFAPQPSVSPYPAQFQTPYPQPAVDYNAQYPRPLPIQAQQARPEVPAPAARRQQGATAICPNCHQQIPVAELDEHVRIELLDPRWKEQRAKQDARSATTNLSTADVVNNLKRLASQRSDVFDSSLAPGMDTEEEARRKRMALGLPDGPLPPGVSAPPGLPIGPPGVHNPQNMNIEDQIRHIHQRARQ</sequence>
<dbReference type="GO" id="GO:0005686">
    <property type="term" value="C:U2 snRNP"/>
    <property type="evidence" value="ECO:0007669"/>
    <property type="project" value="TreeGrafter"/>
</dbReference>
<evidence type="ECO:0000256" key="6">
    <source>
        <dbReference type="ARBA" id="ARBA00023242"/>
    </source>
</evidence>
<evidence type="ECO:0000256" key="2">
    <source>
        <dbReference type="ARBA" id="ARBA00022664"/>
    </source>
</evidence>
<reference evidence="10 11" key="1">
    <citation type="journal article" date="2023" name="IMA Fungus">
        <title>Comparative genomic study of the Penicillium genus elucidates a diverse pangenome and 15 lateral gene transfer events.</title>
        <authorList>
            <person name="Petersen C."/>
            <person name="Sorensen T."/>
            <person name="Nielsen M.R."/>
            <person name="Sondergaard T.E."/>
            <person name="Sorensen J.L."/>
            <person name="Fitzpatrick D.A."/>
            <person name="Frisvad J.C."/>
            <person name="Nielsen K.L."/>
        </authorList>
    </citation>
    <scope>NUCLEOTIDE SEQUENCE [LARGE SCALE GENOMIC DNA]</scope>
    <source>
        <strain evidence="10 11">IBT 35679</strain>
    </source>
</reference>
<dbReference type="InterPro" id="IPR035967">
    <property type="entry name" value="SWAP/Surp_sf"/>
</dbReference>
<feature type="coiled-coil region" evidence="7">
    <location>
        <begin position="198"/>
        <end position="238"/>
    </location>
</feature>
<feature type="compositionally biased region" description="Low complexity" evidence="8">
    <location>
        <begin position="90"/>
        <end position="100"/>
    </location>
</feature>
<dbReference type="PANTHER" id="PTHR15316">
    <property type="entry name" value="SPLICEOSOME ASSOCIATED PROTEIN 114/SWAP SPLICING FACTOR-RELATED"/>
    <property type="match status" value="1"/>
</dbReference>
<feature type="region of interest" description="Disordered" evidence="8">
    <location>
        <begin position="440"/>
        <end position="489"/>
    </location>
</feature>
<dbReference type="PROSITE" id="PS50128">
    <property type="entry name" value="SURP"/>
    <property type="match status" value="2"/>
</dbReference>
<dbReference type="GO" id="GO:0000381">
    <property type="term" value="P:regulation of alternative mRNA splicing, via spliceosome"/>
    <property type="evidence" value="ECO:0007669"/>
    <property type="project" value="TreeGrafter"/>
</dbReference>
<dbReference type="GO" id="GO:0045292">
    <property type="term" value="P:mRNA cis splicing, via spliceosome"/>
    <property type="evidence" value="ECO:0007669"/>
    <property type="project" value="InterPro"/>
</dbReference>
<accession>A0AAD6CSV6</accession>
<protein>
    <recommendedName>
        <fullName evidence="9">SURP motif domain-containing protein</fullName>
    </recommendedName>
</protein>
<keyword evidence="4" id="KW-0677">Repeat</keyword>
<evidence type="ECO:0000256" key="3">
    <source>
        <dbReference type="ARBA" id="ARBA00022728"/>
    </source>
</evidence>
<dbReference type="PANTHER" id="PTHR15316:SF1">
    <property type="entry name" value="SPLICING FACTOR 3A SUBUNIT 1"/>
    <property type="match status" value="1"/>
</dbReference>
<feature type="domain" description="SURP motif" evidence="9">
    <location>
        <begin position="130"/>
        <end position="172"/>
    </location>
</feature>
<dbReference type="Pfam" id="PF01805">
    <property type="entry name" value="Surp"/>
    <property type="match status" value="2"/>
</dbReference>
<dbReference type="InterPro" id="IPR000061">
    <property type="entry name" value="Surp"/>
</dbReference>
<dbReference type="GO" id="GO:0071004">
    <property type="term" value="C:U2-type prespliceosome"/>
    <property type="evidence" value="ECO:0007669"/>
    <property type="project" value="TreeGrafter"/>
</dbReference>
<feature type="region of interest" description="Disordered" evidence="8">
    <location>
        <begin position="90"/>
        <end position="111"/>
    </location>
</feature>
<organism evidence="10 11">
    <name type="scientific">Penicillium frequentans</name>
    <dbReference type="NCBI Taxonomy" id="3151616"/>
    <lineage>
        <taxon>Eukaryota</taxon>
        <taxon>Fungi</taxon>
        <taxon>Dikarya</taxon>
        <taxon>Ascomycota</taxon>
        <taxon>Pezizomycotina</taxon>
        <taxon>Eurotiomycetes</taxon>
        <taxon>Eurotiomycetidae</taxon>
        <taxon>Eurotiales</taxon>
        <taxon>Aspergillaceae</taxon>
        <taxon>Penicillium</taxon>
    </lineage>
</organism>
<keyword evidence="5" id="KW-0508">mRNA splicing</keyword>
<dbReference type="GO" id="GO:0071013">
    <property type="term" value="C:catalytic step 2 spliceosome"/>
    <property type="evidence" value="ECO:0007669"/>
    <property type="project" value="TreeGrafter"/>
</dbReference>
<dbReference type="FunFam" id="1.10.10.790:FF:000001">
    <property type="entry name" value="Splicing factor 3a, subunit 1"/>
    <property type="match status" value="1"/>
</dbReference>
<dbReference type="Proteomes" id="UP001220324">
    <property type="component" value="Unassembled WGS sequence"/>
</dbReference>
<dbReference type="AlphaFoldDB" id="A0AAD6CSV6"/>
<dbReference type="GO" id="GO:0003723">
    <property type="term" value="F:RNA binding"/>
    <property type="evidence" value="ECO:0007669"/>
    <property type="project" value="InterPro"/>
</dbReference>
<dbReference type="EMBL" id="JAQIZZ010000006">
    <property type="protein sequence ID" value="KAJ5538038.1"/>
    <property type="molecule type" value="Genomic_DNA"/>
</dbReference>
<keyword evidence="7" id="KW-0175">Coiled coil</keyword>
<feature type="region of interest" description="Disordered" evidence="8">
    <location>
        <begin position="1"/>
        <end position="25"/>
    </location>
</feature>
<evidence type="ECO:0000256" key="5">
    <source>
        <dbReference type="ARBA" id="ARBA00023187"/>
    </source>
</evidence>
<comment type="subcellular location">
    <subcellularLocation>
        <location evidence="1">Nucleus</location>
    </subcellularLocation>
</comment>
<evidence type="ECO:0000313" key="10">
    <source>
        <dbReference type="EMBL" id="KAJ5538038.1"/>
    </source>
</evidence>
<keyword evidence="6" id="KW-0539">Nucleus</keyword>
<feature type="domain" description="SURP motif" evidence="9">
    <location>
        <begin position="31"/>
        <end position="73"/>
    </location>
</feature>
<dbReference type="FunFam" id="1.10.10.790:FF:000015">
    <property type="entry name" value="Splicing factor 3A subunit 1"/>
    <property type="match status" value="1"/>
</dbReference>
<dbReference type="Pfam" id="PF12230">
    <property type="entry name" value="PRP21_like_P"/>
    <property type="match status" value="1"/>
</dbReference>
<feature type="compositionally biased region" description="Pro residues" evidence="8">
    <location>
        <begin position="465"/>
        <end position="481"/>
    </location>
</feature>
<dbReference type="InterPro" id="IPR045146">
    <property type="entry name" value="SF3A1"/>
</dbReference>
<dbReference type="InterPro" id="IPR022030">
    <property type="entry name" value="SF3A1_dom"/>
</dbReference>
<proteinExistence type="predicted"/>
<dbReference type="SUPFAM" id="SSF109905">
    <property type="entry name" value="Surp module (SWAP domain)"/>
    <property type="match status" value="2"/>
</dbReference>
<keyword evidence="2" id="KW-0507">mRNA processing</keyword>
<keyword evidence="3" id="KW-0747">Spliceosome</keyword>
<evidence type="ECO:0000256" key="1">
    <source>
        <dbReference type="ARBA" id="ARBA00004123"/>
    </source>
</evidence>
<evidence type="ECO:0000256" key="7">
    <source>
        <dbReference type="SAM" id="Coils"/>
    </source>
</evidence>
<evidence type="ECO:0000256" key="4">
    <source>
        <dbReference type="ARBA" id="ARBA00022737"/>
    </source>
</evidence>
<name>A0AAD6CSV6_9EURO</name>
<feature type="compositionally biased region" description="Polar residues" evidence="8">
    <location>
        <begin position="1"/>
        <end position="10"/>
    </location>
</feature>
<comment type="caution">
    <text evidence="10">The sequence shown here is derived from an EMBL/GenBank/DDBJ whole genome shotgun (WGS) entry which is preliminary data.</text>
</comment>
<evidence type="ECO:0000256" key="8">
    <source>
        <dbReference type="SAM" id="MobiDB-lite"/>
    </source>
</evidence>
<evidence type="ECO:0000259" key="9">
    <source>
        <dbReference type="PROSITE" id="PS50128"/>
    </source>
</evidence>
<dbReference type="SMART" id="SM00648">
    <property type="entry name" value="SWAP"/>
    <property type="match status" value="2"/>
</dbReference>